<dbReference type="Gene3D" id="1.10.10.10">
    <property type="entry name" value="Winged helix-like DNA-binding domain superfamily/Winged helix DNA-binding domain"/>
    <property type="match status" value="1"/>
</dbReference>
<dbReference type="InterPro" id="IPR005119">
    <property type="entry name" value="LysR_subst-bd"/>
</dbReference>
<evidence type="ECO:0000256" key="4">
    <source>
        <dbReference type="ARBA" id="ARBA00023163"/>
    </source>
</evidence>
<comment type="caution">
    <text evidence="6">The sequence shown here is derived from an EMBL/GenBank/DDBJ whole genome shotgun (WGS) entry which is preliminary data.</text>
</comment>
<dbReference type="InterPro" id="IPR036388">
    <property type="entry name" value="WH-like_DNA-bd_sf"/>
</dbReference>
<dbReference type="CDD" id="cd08420">
    <property type="entry name" value="PBP2_CysL_like"/>
    <property type="match status" value="1"/>
</dbReference>
<name>A0A9D1CNE6_9FIRM</name>
<dbReference type="GO" id="GO:0000976">
    <property type="term" value="F:transcription cis-regulatory region binding"/>
    <property type="evidence" value="ECO:0007669"/>
    <property type="project" value="TreeGrafter"/>
</dbReference>
<dbReference type="Gene3D" id="3.40.190.290">
    <property type="match status" value="1"/>
</dbReference>
<evidence type="ECO:0000313" key="7">
    <source>
        <dbReference type="Proteomes" id="UP000886874"/>
    </source>
</evidence>
<dbReference type="InterPro" id="IPR000847">
    <property type="entry name" value="LysR_HTH_N"/>
</dbReference>
<evidence type="ECO:0000259" key="5">
    <source>
        <dbReference type="PROSITE" id="PS50931"/>
    </source>
</evidence>
<dbReference type="InterPro" id="IPR036390">
    <property type="entry name" value="WH_DNA-bd_sf"/>
</dbReference>
<dbReference type="SUPFAM" id="SSF53850">
    <property type="entry name" value="Periplasmic binding protein-like II"/>
    <property type="match status" value="1"/>
</dbReference>
<keyword evidence="2" id="KW-0805">Transcription regulation</keyword>
<gene>
    <name evidence="6" type="ORF">IAA67_03500</name>
</gene>
<dbReference type="PROSITE" id="PS50931">
    <property type="entry name" value="HTH_LYSR"/>
    <property type="match status" value="1"/>
</dbReference>
<dbReference type="EMBL" id="DVFN01000053">
    <property type="protein sequence ID" value="HIQ69380.1"/>
    <property type="molecule type" value="Genomic_DNA"/>
</dbReference>
<dbReference type="GO" id="GO:0003700">
    <property type="term" value="F:DNA-binding transcription factor activity"/>
    <property type="evidence" value="ECO:0007669"/>
    <property type="project" value="InterPro"/>
</dbReference>
<keyword evidence="4" id="KW-0804">Transcription</keyword>
<accession>A0A9D1CNE6</accession>
<evidence type="ECO:0000256" key="3">
    <source>
        <dbReference type="ARBA" id="ARBA00023125"/>
    </source>
</evidence>
<dbReference type="Proteomes" id="UP000886874">
    <property type="component" value="Unassembled WGS sequence"/>
</dbReference>
<reference evidence="6" key="2">
    <citation type="journal article" date="2021" name="PeerJ">
        <title>Extensive microbial diversity within the chicken gut microbiome revealed by metagenomics and culture.</title>
        <authorList>
            <person name="Gilroy R."/>
            <person name="Ravi A."/>
            <person name="Getino M."/>
            <person name="Pursley I."/>
            <person name="Horton D.L."/>
            <person name="Alikhan N.F."/>
            <person name="Baker D."/>
            <person name="Gharbi K."/>
            <person name="Hall N."/>
            <person name="Watson M."/>
            <person name="Adriaenssens E.M."/>
            <person name="Foster-Nyarko E."/>
            <person name="Jarju S."/>
            <person name="Secka A."/>
            <person name="Antonio M."/>
            <person name="Oren A."/>
            <person name="Chaudhuri R.R."/>
            <person name="La Ragione R."/>
            <person name="Hildebrand F."/>
            <person name="Pallen M.J."/>
        </authorList>
    </citation>
    <scope>NUCLEOTIDE SEQUENCE</scope>
    <source>
        <strain evidence="6">ChiSjej2B20-13462</strain>
    </source>
</reference>
<evidence type="ECO:0000313" key="6">
    <source>
        <dbReference type="EMBL" id="HIQ69380.1"/>
    </source>
</evidence>
<evidence type="ECO:0000256" key="2">
    <source>
        <dbReference type="ARBA" id="ARBA00023015"/>
    </source>
</evidence>
<reference evidence="6" key="1">
    <citation type="submission" date="2020-10" db="EMBL/GenBank/DDBJ databases">
        <authorList>
            <person name="Gilroy R."/>
        </authorList>
    </citation>
    <scope>NUCLEOTIDE SEQUENCE</scope>
    <source>
        <strain evidence="6">ChiSjej2B20-13462</strain>
    </source>
</reference>
<proteinExistence type="inferred from homology"/>
<organism evidence="6 7">
    <name type="scientific">Candidatus Avoscillospira stercorigallinarum</name>
    <dbReference type="NCBI Taxonomy" id="2840708"/>
    <lineage>
        <taxon>Bacteria</taxon>
        <taxon>Bacillati</taxon>
        <taxon>Bacillota</taxon>
        <taxon>Clostridia</taxon>
        <taxon>Eubacteriales</taxon>
        <taxon>Oscillospiraceae</taxon>
        <taxon>Oscillospiraceae incertae sedis</taxon>
        <taxon>Candidatus Avoscillospira</taxon>
    </lineage>
</organism>
<comment type="similarity">
    <text evidence="1">Belongs to the LysR transcriptional regulatory family.</text>
</comment>
<dbReference type="PRINTS" id="PR00039">
    <property type="entry name" value="HTHLYSR"/>
</dbReference>
<dbReference type="Pfam" id="PF03466">
    <property type="entry name" value="LysR_substrate"/>
    <property type="match status" value="1"/>
</dbReference>
<sequence>MTIRHLKIFLAVCDGGCNTTRAAEALTMAQPAVSLALKELEQYYGVVLFDRVGRHLQITAAGKRLWEYASHITSLFDDMEKGMRDWDTFGILRVGASITIGSQFLPNYVKAFYARHPGTEIRAVIEPSDRLEAQILSSDLDLALMEGVSHSPSLESEEYMEDHLVVICPARGRFVQGQTLTQEEFRSQKFLLREPGSGTRETFQRAMEEAGLSVEPIWEAMSTTALVNAVINGLGITVLPHRMVLGPLSKGLVVSVRVEGLEFRRKYYIVRHRAKYLTASARAFLDLCRSYEMDYPMPRYSGLF</sequence>
<dbReference type="PANTHER" id="PTHR30126:SF94">
    <property type="entry name" value="LYSR FAMILY TRANSCRIPTIONAL REGULATOR"/>
    <property type="match status" value="1"/>
</dbReference>
<dbReference type="AlphaFoldDB" id="A0A9D1CNE6"/>
<keyword evidence="3" id="KW-0238">DNA-binding</keyword>
<dbReference type="PANTHER" id="PTHR30126">
    <property type="entry name" value="HTH-TYPE TRANSCRIPTIONAL REGULATOR"/>
    <property type="match status" value="1"/>
</dbReference>
<dbReference type="SUPFAM" id="SSF46785">
    <property type="entry name" value="Winged helix' DNA-binding domain"/>
    <property type="match status" value="1"/>
</dbReference>
<feature type="domain" description="HTH lysR-type" evidence="5">
    <location>
        <begin position="1"/>
        <end position="59"/>
    </location>
</feature>
<dbReference type="Pfam" id="PF00126">
    <property type="entry name" value="HTH_1"/>
    <property type="match status" value="1"/>
</dbReference>
<protein>
    <submittedName>
        <fullName evidence="6">LysR family transcriptional regulator</fullName>
    </submittedName>
</protein>
<evidence type="ECO:0000256" key="1">
    <source>
        <dbReference type="ARBA" id="ARBA00009437"/>
    </source>
</evidence>